<evidence type="ECO:0000259" key="5">
    <source>
        <dbReference type="PROSITE" id="PS50072"/>
    </source>
</evidence>
<feature type="chain" id="PRO_5007502422" description="peptidylprolyl isomerase" evidence="4">
    <location>
        <begin position="19"/>
        <end position="237"/>
    </location>
</feature>
<dbReference type="RefSeq" id="WP_062901083.1">
    <property type="nucleotide sequence ID" value="NZ_CP013342.1"/>
</dbReference>
<dbReference type="Pfam" id="PF00160">
    <property type="entry name" value="Pro_isomerase"/>
    <property type="match status" value="1"/>
</dbReference>
<evidence type="ECO:0000256" key="1">
    <source>
        <dbReference type="ARBA" id="ARBA00013194"/>
    </source>
</evidence>
<accession>A0A142VWF3</accession>
<gene>
    <name evidence="6" type="ORF">AOA14_05515</name>
</gene>
<feature type="signal peptide" evidence="4">
    <location>
        <begin position="1"/>
        <end position="18"/>
    </location>
</feature>
<reference evidence="7" key="1">
    <citation type="submission" date="2015-11" db="EMBL/GenBank/DDBJ databases">
        <title>Complete genome sequence of a polyethylene glycol-degrading strain Sphingopyxis terrae strain 203-1 (NBRC 15098).</title>
        <authorList>
            <person name="Yoshiyuki O."/>
            <person name="Shouta N."/>
            <person name="Nagata Y."/>
            <person name="Numata M."/>
            <person name="Tsuchikane K."/>
            <person name="Hosoyama A."/>
            <person name="Yamazoe A."/>
            <person name="Tsuda M."/>
            <person name="Fujita N."/>
            <person name="Kawai F."/>
        </authorList>
    </citation>
    <scope>NUCLEOTIDE SEQUENCE [LARGE SCALE GENOMIC DNA]</scope>
    <source>
        <strain evidence="7">203-1</strain>
    </source>
</reference>
<keyword evidence="2" id="KW-0697">Rotamase</keyword>
<evidence type="ECO:0000313" key="7">
    <source>
        <dbReference type="Proteomes" id="UP000076234"/>
    </source>
</evidence>
<dbReference type="STRING" id="1219058.AOA14_05515"/>
<proteinExistence type="predicted"/>
<protein>
    <recommendedName>
        <fullName evidence="1">peptidylprolyl isomerase</fullName>
        <ecNumber evidence="1">5.2.1.8</ecNumber>
    </recommendedName>
</protein>
<sequence>MFAPLILSLVLAVQSVPAQTTQLPPPPPPVPAAVTPPVEVAAPDTRPYVALKTDAGTIVVRLEDKRAPITSANFLRYVDSKRMDGFKFYRTTRSWGEGNKLIQAGNRGDPRTNFPPIAHEPTTKTGLTNCDGALVMAHLRPGDATTDFFLLLSGIKGFDADAPGGDGAGFAVFGEIASGRDVAEKIFAMPVSETAGEGVMRGQILDPAVTILSARRVPAPADAPKGCVVKAPPVPAP</sequence>
<dbReference type="KEGG" id="ster:AOA14_05515"/>
<dbReference type="GO" id="GO:0003755">
    <property type="term" value="F:peptidyl-prolyl cis-trans isomerase activity"/>
    <property type="evidence" value="ECO:0007669"/>
    <property type="project" value="UniProtKB-KW"/>
</dbReference>
<dbReference type="Proteomes" id="UP000076234">
    <property type="component" value="Chromosome"/>
</dbReference>
<dbReference type="InterPro" id="IPR029000">
    <property type="entry name" value="Cyclophilin-like_dom_sf"/>
</dbReference>
<name>A0A142VWF3_9SPHN</name>
<dbReference type="InterPro" id="IPR044665">
    <property type="entry name" value="E_coli_cyclophilin_A-like"/>
</dbReference>
<evidence type="ECO:0000256" key="3">
    <source>
        <dbReference type="ARBA" id="ARBA00023235"/>
    </source>
</evidence>
<evidence type="ECO:0000256" key="4">
    <source>
        <dbReference type="SAM" id="SignalP"/>
    </source>
</evidence>
<evidence type="ECO:0000313" key="6">
    <source>
        <dbReference type="EMBL" id="AMU94061.1"/>
    </source>
</evidence>
<dbReference type="SUPFAM" id="SSF50891">
    <property type="entry name" value="Cyclophilin-like"/>
    <property type="match status" value="1"/>
</dbReference>
<evidence type="ECO:0000256" key="2">
    <source>
        <dbReference type="ARBA" id="ARBA00023110"/>
    </source>
</evidence>
<dbReference type="EMBL" id="CP013342">
    <property type="protein sequence ID" value="AMU94061.1"/>
    <property type="molecule type" value="Genomic_DNA"/>
</dbReference>
<keyword evidence="3 6" id="KW-0413">Isomerase</keyword>
<feature type="domain" description="PPIase cyclophilin-type" evidence="5">
    <location>
        <begin position="53"/>
        <end position="216"/>
    </location>
</feature>
<dbReference type="InterPro" id="IPR002130">
    <property type="entry name" value="Cyclophilin-type_PPIase_dom"/>
</dbReference>
<dbReference type="PROSITE" id="PS50072">
    <property type="entry name" value="CSA_PPIASE_2"/>
    <property type="match status" value="1"/>
</dbReference>
<dbReference type="Gene3D" id="2.40.100.10">
    <property type="entry name" value="Cyclophilin-like"/>
    <property type="match status" value="1"/>
</dbReference>
<dbReference type="EC" id="5.2.1.8" evidence="1"/>
<dbReference type="PANTHER" id="PTHR43246">
    <property type="entry name" value="PEPTIDYL-PROLYL CIS-TRANS ISOMERASE CYP38, CHLOROPLASTIC"/>
    <property type="match status" value="1"/>
</dbReference>
<organism evidence="6 7">
    <name type="scientific">Sphingopyxis terrae subsp. terrae NBRC 15098</name>
    <dbReference type="NCBI Taxonomy" id="1219058"/>
    <lineage>
        <taxon>Bacteria</taxon>
        <taxon>Pseudomonadati</taxon>
        <taxon>Pseudomonadota</taxon>
        <taxon>Alphaproteobacteria</taxon>
        <taxon>Sphingomonadales</taxon>
        <taxon>Sphingomonadaceae</taxon>
        <taxon>Sphingopyxis</taxon>
    </lineage>
</organism>
<dbReference type="AlphaFoldDB" id="A0A142VWF3"/>
<keyword evidence="4" id="KW-0732">Signal</keyword>
<reference evidence="6 7" key="2">
    <citation type="journal article" date="2016" name="Genome Announc.">
        <title>Complete Genome Sequence of Sphingopyxis terrae Strain 203-1 (NBRC 111660), a Polyethylene Glycol Degrader.</title>
        <authorList>
            <person name="Ohtsubo Y."/>
            <person name="Nonoyama S."/>
            <person name="Nagata Y."/>
            <person name="Numata M."/>
            <person name="Tsuchikane K."/>
            <person name="Hosoyama A."/>
            <person name="Yamazoe A."/>
            <person name="Tsuda M."/>
            <person name="Fujita N."/>
            <person name="Kawai F."/>
        </authorList>
    </citation>
    <scope>NUCLEOTIDE SEQUENCE [LARGE SCALE GENOMIC DNA]</scope>
    <source>
        <strain evidence="6 7">203-1</strain>
    </source>
</reference>